<keyword evidence="2" id="KW-1133">Transmembrane helix</keyword>
<feature type="compositionally biased region" description="Basic and acidic residues" evidence="1">
    <location>
        <begin position="248"/>
        <end position="262"/>
    </location>
</feature>
<keyword evidence="4" id="KW-1185">Reference proteome</keyword>
<evidence type="ECO:0000256" key="1">
    <source>
        <dbReference type="SAM" id="MobiDB-lite"/>
    </source>
</evidence>
<feature type="compositionally biased region" description="Low complexity" evidence="1">
    <location>
        <begin position="263"/>
        <end position="293"/>
    </location>
</feature>
<evidence type="ECO:0000313" key="3">
    <source>
        <dbReference type="EMBL" id="GFR89957.1"/>
    </source>
</evidence>
<feature type="compositionally biased region" description="Polar residues" evidence="1">
    <location>
        <begin position="355"/>
        <end position="374"/>
    </location>
</feature>
<feature type="region of interest" description="Disordered" evidence="1">
    <location>
        <begin position="107"/>
        <end position="424"/>
    </location>
</feature>
<evidence type="ECO:0000256" key="2">
    <source>
        <dbReference type="SAM" id="Phobius"/>
    </source>
</evidence>
<feature type="compositionally biased region" description="Basic and acidic residues" evidence="1">
    <location>
        <begin position="323"/>
        <end position="340"/>
    </location>
</feature>
<feature type="compositionally biased region" description="Polar residues" evidence="1">
    <location>
        <begin position="170"/>
        <end position="194"/>
    </location>
</feature>
<feature type="compositionally biased region" description="Basic and acidic residues" evidence="1">
    <location>
        <begin position="302"/>
        <end position="312"/>
    </location>
</feature>
<protein>
    <submittedName>
        <fullName evidence="3">Uncharacterized protein</fullName>
    </submittedName>
</protein>
<feature type="compositionally biased region" description="Polar residues" evidence="1">
    <location>
        <begin position="154"/>
        <end position="163"/>
    </location>
</feature>
<evidence type="ECO:0000313" key="4">
    <source>
        <dbReference type="Proteomes" id="UP000762676"/>
    </source>
</evidence>
<keyword evidence="2" id="KW-0812">Transmembrane</keyword>
<organism evidence="3 4">
    <name type="scientific">Elysia marginata</name>
    <dbReference type="NCBI Taxonomy" id="1093978"/>
    <lineage>
        <taxon>Eukaryota</taxon>
        <taxon>Metazoa</taxon>
        <taxon>Spiralia</taxon>
        <taxon>Lophotrochozoa</taxon>
        <taxon>Mollusca</taxon>
        <taxon>Gastropoda</taxon>
        <taxon>Heterobranchia</taxon>
        <taxon>Euthyneura</taxon>
        <taxon>Panpulmonata</taxon>
        <taxon>Sacoglossa</taxon>
        <taxon>Placobranchoidea</taxon>
        <taxon>Plakobranchidae</taxon>
        <taxon>Elysia</taxon>
    </lineage>
</organism>
<proteinExistence type="predicted"/>
<dbReference type="EMBL" id="BMAT01005255">
    <property type="protein sequence ID" value="GFR89957.1"/>
    <property type="molecule type" value="Genomic_DNA"/>
</dbReference>
<keyword evidence="2" id="KW-0472">Membrane</keyword>
<feature type="transmembrane region" description="Helical" evidence="2">
    <location>
        <begin position="24"/>
        <end position="49"/>
    </location>
</feature>
<dbReference type="AlphaFoldDB" id="A0AAV4GWZ6"/>
<dbReference type="Proteomes" id="UP000762676">
    <property type="component" value="Unassembled WGS sequence"/>
</dbReference>
<gene>
    <name evidence="3" type="ORF">ElyMa_002555500</name>
</gene>
<accession>A0AAV4GWZ6</accession>
<feature type="compositionally biased region" description="Basic and acidic residues" evidence="1">
    <location>
        <begin position="137"/>
        <end position="153"/>
    </location>
</feature>
<name>A0AAV4GWZ6_9GAST</name>
<comment type="caution">
    <text evidence="3">The sequence shown here is derived from an EMBL/GenBank/DDBJ whole genome shotgun (WGS) entry which is preliminary data.</text>
</comment>
<sequence>MLTLCLFWNPDVRSITLDSSAFKALLSIAVVAVAALIALILAKVASYLYDRKIERRKERQPVDAEAADLVRARLAVMQFKRHRMGQAELTPEEETMRKTIGIWSYKGGKTLGPLKPPKKKPEPTADKTVSGMATKHLNKDAKRERKVAEKADVESSTPISSSRGAAPLSPRSNTESNQPDCTSSPSYAANSTGDGSKVDTKSTKPIDQVQLVSKVNQNVPTKPLPGMAIKLNHGNHNKVEPSGAQGSSKEEPPTHRNSRELDSQSSSHGTSDSARRSPSTPGSPGKGPASSRRLFTIVTPSVERKKDLKRQESSVSARAAAKRTNDTHSMKSEPGVRENDQDGSAAGQAPPVKRPTTSHLSSRTAPAEKNQSSVGVAILGSKQGKQTANGKTLIPKVKVKPNTGVGVANDDSSKQEVAVAGSKR</sequence>
<feature type="compositionally biased region" description="Polar residues" evidence="1">
    <location>
        <begin position="210"/>
        <end position="220"/>
    </location>
</feature>
<reference evidence="3 4" key="1">
    <citation type="journal article" date="2021" name="Elife">
        <title>Chloroplast acquisition without the gene transfer in kleptoplastic sea slugs, Plakobranchus ocellatus.</title>
        <authorList>
            <person name="Maeda T."/>
            <person name="Takahashi S."/>
            <person name="Yoshida T."/>
            <person name="Shimamura S."/>
            <person name="Takaki Y."/>
            <person name="Nagai Y."/>
            <person name="Toyoda A."/>
            <person name="Suzuki Y."/>
            <person name="Arimoto A."/>
            <person name="Ishii H."/>
            <person name="Satoh N."/>
            <person name="Nishiyama T."/>
            <person name="Hasebe M."/>
            <person name="Maruyama T."/>
            <person name="Minagawa J."/>
            <person name="Obokata J."/>
            <person name="Shigenobu S."/>
        </authorList>
    </citation>
    <scope>NUCLEOTIDE SEQUENCE [LARGE SCALE GENOMIC DNA]</scope>
</reference>